<evidence type="ECO:0000256" key="1">
    <source>
        <dbReference type="ARBA" id="ARBA00004496"/>
    </source>
</evidence>
<dbReference type="Pfam" id="PF05746">
    <property type="entry name" value="DALR_1"/>
    <property type="match status" value="1"/>
</dbReference>
<organism evidence="15 16">
    <name type="scientific">Chlamydia serpentis</name>
    <dbReference type="NCBI Taxonomy" id="1967782"/>
    <lineage>
        <taxon>Bacteria</taxon>
        <taxon>Pseudomonadati</taxon>
        <taxon>Chlamydiota</taxon>
        <taxon>Chlamydiia</taxon>
        <taxon>Chlamydiales</taxon>
        <taxon>Chlamydiaceae</taxon>
        <taxon>Chlamydia/Chlamydophila group</taxon>
        <taxon>Chlamydia</taxon>
    </lineage>
</organism>
<sequence length="561" mass="63756">MLSLLSILSSICSQAISKAFPSLETWTPELTQSTKEHFGHYQCNDAMKLARVLKQAPKGIAEAIVAQIPQEPFSSIEIAGAGFINFTFSRSFLEQQLQEFTKALKLGYRVSDPKKIIVDFSSPNIAKDMHVGHLRSTIIGDSLARILTYVGHNVLRLNHIGDWGTAFGMLITYLQEHPSDYDNLENLTNLYKKAHERFSTDEEFKKRSQKNVVALQAQEPHAIILWEKICETSERAFEKIYDILDITIEIRGESFYNSLLPDIIHDLEKKNLITISNHAKCVFHETFSIPFMVQKSDGGYNYATTDLAAMRYRIEQDHADRIFIVTDLGQSLHFQLLEATAIAAGYLQPGMFSHVGFGLVLDSEGKKFKTRSGENIKLWELLMTAIKKAEEALRAHRPDLTDDEIKARAPVIGINAIKYSDLSSHRTSDYVFSFEKMLRFEGNTAMFLLYAYVRIQGIKRRLGLSQLLLEGPIEIQEPAEEALVLALLRFPEALESTIRELCPHLLTDYLYNLTHKFNAFFRDCHIENSPYAKSRLFLCALVEKVLATGMHLLGLKTLERL</sequence>
<keyword evidence="4 11" id="KW-0963">Cytoplasm</keyword>
<evidence type="ECO:0000256" key="8">
    <source>
        <dbReference type="ARBA" id="ARBA00022917"/>
    </source>
</evidence>
<evidence type="ECO:0000256" key="3">
    <source>
        <dbReference type="ARBA" id="ARBA00011245"/>
    </source>
</evidence>
<dbReference type="SUPFAM" id="SSF47323">
    <property type="entry name" value="Anticodon-binding domain of a subclass of class I aminoacyl-tRNA synthetases"/>
    <property type="match status" value="1"/>
</dbReference>
<keyword evidence="6 11" id="KW-0547">Nucleotide-binding</keyword>
<dbReference type="InterPro" id="IPR001412">
    <property type="entry name" value="aa-tRNA-synth_I_CS"/>
</dbReference>
<dbReference type="InterPro" id="IPR009080">
    <property type="entry name" value="tRNAsynth_Ia_anticodon-bd"/>
</dbReference>
<dbReference type="SUPFAM" id="SSF52374">
    <property type="entry name" value="Nucleotidylyl transferase"/>
    <property type="match status" value="1"/>
</dbReference>
<dbReference type="AlphaFoldDB" id="A0A2R8FB86"/>
<comment type="similarity">
    <text evidence="2 11 12">Belongs to the class-I aminoacyl-tRNA synthetase family.</text>
</comment>
<dbReference type="CDD" id="cd00671">
    <property type="entry name" value="ArgRS_core"/>
    <property type="match status" value="1"/>
</dbReference>
<comment type="catalytic activity">
    <reaction evidence="10 11">
        <text>tRNA(Arg) + L-arginine + ATP = L-arginyl-tRNA(Arg) + AMP + diphosphate</text>
        <dbReference type="Rhea" id="RHEA:20301"/>
        <dbReference type="Rhea" id="RHEA-COMP:9658"/>
        <dbReference type="Rhea" id="RHEA-COMP:9673"/>
        <dbReference type="ChEBI" id="CHEBI:30616"/>
        <dbReference type="ChEBI" id="CHEBI:32682"/>
        <dbReference type="ChEBI" id="CHEBI:33019"/>
        <dbReference type="ChEBI" id="CHEBI:78442"/>
        <dbReference type="ChEBI" id="CHEBI:78513"/>
        <dbReference type="ChEBI" id="CHEBI:456215"/>
        <dbReference type="EC" id="6.1.1.19"/>
    </reaction>
</comment>
<keyword evidence="5 11" id="KW-0436">Ligase</keyword>
<evidence type="ECO:0000256" key="11">
    <source>
        <dbReference type="HAMAP-Rule" id="MF_00123"/>
    </source>
</evidence>
<comment type="subunit">
    <text evidence="3 11">Monomer.</text>
</comment>
<evidence type="ECO:0000259" key="14">
    <source>
        <dbReference type="SMART" id="SM01016"/>
    </source>
</evidence>
<dbReference type="Gene3D" id="1.10.730.10">
    <property type="entry name" value="Isoleucyl-tRNA Synthetase, Domain 1"/>
    <property type="match status" value="1"/>
</dbReference>
<comment type="subcellular location">
    <subcellularLocation>
        <location evidence="1 11">Cytoplasm</location>
    </subcellularLocation>
</comment>
<evidence type="ECO:0000256" key="4">
    <source>
        <dbReference type="ARBA" id="ARBA00022490"/>
    </source>
</evidence>
<dbReference type="PROSITE" id="PS00178">
    <property type="entry name" value="AA_TRNA_LIGASE_I"/>
    <property type="match status" value="1"/>
</dbReference>
<feature type="domain" description="DALR anticodon binding" evidence="13">
    <location>
        <begin position="448"/>
        <end position="561"/>
    </location>
</feature>
<dbReference type="KEGG" id="csee:C10C_0528"/>
<dbReference type="InterPro" id="IPR036695">
    <property type="entry name" value="Arg-tRNA-synth_N_sf"/>
</dbReference>
<keyword evidence="7 11" id="KW-0067">ATP-binding</keyword>
<dbReference type="PANTHER" id="PTHR11956:SF5">
    <property type="entry name" value="ARGININE--TRNA LIGASE, CYTOPLASMIC"/>
    <property type="match status" value="1"/>
</dbReference>
<dbReference type="PANTHER" id="PTHR11956">
    <property type="entry name" value="ARGINYL-TRNA SYNTHETASE"/>
    <property type="match status" value="1"/>
</dbReference>
<evidence type="ECO:0000259" key="13">
    <source>
        <dbReference type="SMART" id="SM00836"/>
    </source>
</evidence>
<keyword evidence="8 11" id="KW-0648">Protein biosynthesis</keyword>
<feature type="short sequence motif" description="'HIGH' region" evidence="11">
    <location>
        <begin position="123"/>
        <end position="133"/>
    </location>
</feature>
<dbReference type="PRINTS" id="PR01038">
    <property type="entry name" value="TRNASYNTHARG"/>
</dbReference>
<dbReference type="FunFam" id="1.10.730.10:FF:000006">
    <property type="entry name" value="Arginyl-tRNA synthetase 2, mitochondrial"/>
    <property type="match status" value="1"/>
</dbReference>
<dbReference type="Pfam" id="PF00750">
    <property type="entry name" value="tRNA-synt_1d"/>
    <property type="match status" value="1"/>
</dbReference>
<dbReference type="InterPro" id="IPR014729">
    <property type="entry name" value="Rossmann-like_a/b/a_fold"/>
</dbReference>
<accession>A0A2R8FB86</accession>
<evidence type="ECO:0000256" key="7">
    <source>
        <dbReference type="ARBA" id="ARBA00022840"/>
    </source>
</evidence>
<dbReference type="InterPro" id="IPR005148">
    <property type="entry name" value="Arg-tRNA-synth_N"/>
</dbReference>
<dbReference type="InterPro" id="IPR008909">
    <property type="entry name" value="DALR_anticod-bd"/>
</dbReference>
<dbReference type="SMART" id="SM00836">
    <property type="entry name" value="DALR_1"/>
    <property type="match status" value="1"/>
</dbReference>
<reference evidence="16" key="1">
    <citation type="submission" date="2017-11" db="EMBL/GenBank/DDBJ databases">
        <authorList>
            <person name="Seth-Smith MB H."/>
        </authorList>
    </citation>
    <scope>NUCLEOTIDE SEQUENCE [LARGE SCALE GENOMIC DNA]</scope>
</reference>
<dbReference type="InterPro" id="IPR035684">
    <property type="entry name" value="ArgRS_core"/>
</dbReference>
<dbReference type="EMBL" id="LT993738">
    <property type="protein sequence ID" value="SPN73689.1"/>
    <property type="molecule type" value="Genomic_DNA"/>
</dbReference>
<dbReference type="RefSeq" id="WP_108896640.1">
    <property type="nucleotide sequence ID" value="NZ_LT993738.1"/>
</dbReference>
<dbReference type="FunFam" id="3.40.50.620:FF:000116">
    <property type="entry name" value="Arginine--tRNA ligase"/>
    <property type="match status" value="1"/>
</dbReference>
<dbReference type="InterPro" id="IPR001278">
    <property type="entry name" value="Arg-tRNA-ligase"/>
</dbReference>
<name>A0A2R8FB86_9CHLA</name>
<evidence type="ECO:0000256" key="2">
    <source>
        <dbReference type="ARBA" id="ARBA00005594"/>
    </source>
</evidence>
<evidence type="ECO:0000256" key="9">
    <source>
        <dbReference type="ARBA" id="ARBA00023146"/>
    </source>
</evidence>
<keyword evidence="9 11" id="KW-0030">Aminoacyl-tRNA synthetase</keyword>
<keyword evidence="16" id="KW-1185">Reference proteome</keyword>
<evidence type="ECO:0000256" key="6">
    <source>
        <dbReference type="ARBA" id="ARBA00022741"/>
    </source>
</evidence>
<dbReference type="GO" id="GO:0004814">
    <property type="term" value="F:arginine-tRNA ligase activity"/>
    <property type="evidence" value="ECO:0007669"/>
    <property type="project" value="UniProtKB-UniRule"/>
</dbReference>
<proteinExistence type="inferred from homology"/>
<dbReference type="EC" id="6.1.1.19" evidence="11"/>
<evidence type="ECO:0000313" key="15">
    <source>
        <dbReference type="EMBL" id="SPN73689.1"/>
    </source>
</evidence>
<dbReference type="GO" id="GO:0005737">
    <property type="term" value="C:cytoplasm"/>
    <property type="evidence" value="ECO:0007669"/>
    <property type="project" value="UniProtKB-SubCell"/>
</dbReference>
<gene>
    <name evidence="11 15" type="primary">argS</name>
    <name evidence="15" type="ORF">C10C_0528</name>
</gene>
<dbReference type="SMART" id="SM01016">
    <property type="entry name" value="Arg_tRNA_synt_N"/>
    <property type="match status" value="1"/>
</dbReference>
<dbReference type="NCBIfam" id="TIGR00456">
    <property type="entry name" value="argS"/>
    <property type="match status" value="1"/>
</dbReference>
<dbReference type="OrthoDB" id="9805987at2"/>
<feature type="domain" description="Arginyl tRNA synthetase N-terminal" evidence="14">
    <location>
        <begin position="6"/>
        <end position="88"/>
    </location>
</feature>
<evidence type="ECO:0000313" key="16">
    <source>
        <dbReference type="Proteomes" id="UP000244926"/>
    </source>
</evidence>
<evidence type="ECO:0000256" key="12">
    <source>
        <dbReference type="RuleBase" id="RU363038"/>
    </source>
</evidence>
<evidence type="ECO:0000256" key="5">
    <source>
        <dbReference type="ARBA" id="ARBA00022598"/>
    </source>
</evidence>
<dbReference type="GO" id="GO:0006420">
    <property type="term" value="P:arginyl-tRNA aminoacylation"/>
    <property type="evidence" value="ECO:0007669"/>
    <property type="project" value="UniProtKB-UniRule"/>
</dbReference>
<dbReference type="Gene3D" id="3.30.1360.70">
    <property type="entry name" value="Arginyl tRNA synthetase N-terminal domain"/>
    <property type="match status" value="1"/>
</dbReference>
<dbReference type="Gene3D" id="3.40.50.620">
    <property type="entry name" value="HUPs"/>
    <property type="match status" value="1"/>
</dbReference>
<dbReference type="HAMAP" id="MF_00123">
    <property type="entry name" value="Arg_tRNA_synth"/>
    <property type="match status" value="1"/>
</dbReference>
<dbReference type="Proteomes" id="UP000244926">
    <property type="component" value="Chromosome I"/>
</dbReference>
<protein>
    <recommendedName>
        <fullName evidence="11">Arginine--tRNA ligase</fullName>
        <ecNumber evidence="11">6.1.1.19</ecNumber>
    </recommendedName>
    <alternativeName>
        <fullName evidence="11">Arginyl-tRNA synthetase</fullName>
        <shortName evidence="11">ArgRS</shortName>
    </alternativeName>
</protein>
<dbReference type="SUPFAM" id="SSF55190">
    <property type="entry name" value="Arginyl-tRNA synthetase (ArgRS), N-terminal 'additional' domain"/>
    <property type="match status" value="1"/>
</dbReference>
<dbReference type="Pfam" id="PF03485">
    <property type="entry name" value="Arg_tRNA_synt_N"/>
    <property type="match status" value="1"/>
</dbReference>
<evidence type="ECO:0000256" key="10">
    <source>
        <dbReference type="ARBA" id="ARBA00049339"/>
    </source>
</evidence>
<dbReference type="GO" id="GO:0005524">
    <property type="term" value="F:ATP binding"/>
    <property type="evidence" value="ECO:0007669"/>
    <property type="project" value="UniProtKB-UniRule"/>
</dbReference>